<proteinExistence type="predicted"/>
<reference evidence="1" key="1">
    <citation type="submission" date="2021-03" db="EMBL/GenBank/DDBJ databases">
        <title>Draft genome sequence of rust myrtle Austropuccinia psidii MF-1, a brazilian biotype.</title>
        <authorList>
            <person name="Quecine M.C."/>
            <person name="Pachon D.M.R."/>
            <person name="Bonatelli M.L."/>
            <person name="Correr F.H."/>
            <person name="Franceschini L.M."/>
            <person name="Leite T.F."/>
            <person name="Margarido G.R.A."/>
            <person name="Almeida C.A."/>
            <person name="Ferrarezi J.A."/>
            <person name="Labate C.A."/>
        </authorList>
    </citation>
    <scope>NUCLEOTIDE SEQUENCE</scope>
    <source>
        <strain evidence="1">MF-1</strain>
    </source>
</reference>
<comment type="caution">
    <text evidence="1">The sequence shown here is derived from an EMBL/GenBank/DDBJ whole genome shotgun (WGS) entry which is preliminary data.</text>
</comment>
<dbReference type="EMBL" id="AVOT02044383">
    <property type="protein sequence ID" value="MBW0539733.1"/>
    <property type="molecule type" value="Genomic_DNA"/>
</dbReference>
<organism evidence="1 2">
    <name type="scientific">Austropuccinia psidii MF-1</name>
    <dbReference type="NCBI Taxonomy" id="1389203"/>
    <lineage>
        <taxon>Eukaryota</taxon>
        <taxon>Fungi</taxon>
        <taxon>Dikarya</taxon>
        <taxon>Basidiomycota</taxon>
        <taxon>Pucciniomycotina</taxon>
        <taxon>Pucciniomycetes</taxon>
        <taxon>Pucciniales</taxon>
        <taxon>Sphaerophragmiaceae</taxon>
        <taxon>Austropuccinia</taxon>
    </lineage>
</organism>
<dbReference type="Proteomes" id="UP000765509">
    <property type="component" value="Unassembled WGS sequence"/>
</dbReference>
<evidence type="ECO:0000313" key="2">
    <source>
        <dbReference type="Proteomes" id="UP000765509"/>
    </source>
</evidence>
<dbReference type="AlphaFoldDB" id="A0A9Q3FGQ0"/>
<accession>A0A9Q3FGQ0</accession>
<evidence type="ECO:0000313" key="1">
    <source>
        <dbReference type="EMBL" id="MBW0539733.1"/>
    </source>
</evidence>
<gene>
    <name evidence="1" type="ORF">O181_079448</name>
</gene>
<sequence length="185" mass="21189">MASGSHQMPPVTFIKGFPSGIRETPSFNSIGLIMHKPRVVHLWYYIPLCTIFPQKSYCDIFGTKLHPLNSSPQIHHPFQRKTSQPSSLAIHGGYQKTIQGLPPPAEPGGGFYFHYRISQGVIPRFSESFNQFSMHKVLQYLLGQPNWSIQAVFKQALWPWPFWASSYSTLVIHHTAQFSRWPDLH</sequence>
<keyword evidence="2" id="KW-1185">Reference proteome</keyword>
<protein>
    <submittedName>
        <fullName evidence="1">Uncharacterized protein</fullName>
    </submittedName>
</protein>
<name>A0A9Q3FGQ0_9BASI</name>